<accession>A0A1C3JZD5</accession>
<comment type="cofactor">
    <cofactor evidence="11">
        <name>Mg(2+)</name>
        <dbReference type="ChEBI" id="CHEBI:18420"/>
    </cofactor>
</comment>
<dbReference type="InterPro" id="IPR009875">
    <property type="entry name" value="PilZ_domain"/>
</dbReference>
<dbReference type="InterPro" id="IPR050321">
    <property type="entry name" value="Glycosyltr_2/OpgH_subfam"/>
</dbReference>
<dbReference type="Pfam" id="PF00535">
    <property type="entry name" value="Glycos_transf_2"/>
    <property type="match status" value="1"/>
</dbReference>
<comment type="catalytic activity">
    <reaction evidence="10 11">
        <text>[(1-&gt;4)-beta-D-glucosyl](n) + UDP-alpha-D-glucose = [(1-&gt;4)-beta-D-glucosyl](n+1) + UDP + H(+)</text>
        <dbReference type="Rhea" id="RHEA:19929"/>
        <dbReference type="Rhea" id="RHEA-COMP:10033"/>
        <dbReference type="Rhea" id="RHEA-COMP:10034"/>
        <dbReference type="ChEBI" id="CHEBI:15378"/>
        <dbReference type="ChEBI" id="CHEBI:18246"/>
        <dbReference type="ChEBI" id="CHEBI:58223"/>
        <dbReference type="ChEBI" id="CHEBI:58885"/>
        <dbReference type="EC" id="2.4.1.12"/>
    </reaction>
</comment>
<feature type="transmembrane region" description="Helical" evidence="11">
    <location>
        <begin position="558"/>
        <end position="576"/>
    </location>
</feature>
<reference evidence="16 17" key="2">
    <citation type="submission" date="2017-08" db="EMBL/GenBank/DDBJ databases">
        <authorList>
            <person name="de Groot N.N."/>
        </authorList>
    </citation>
    <scope>NUCLEOTIDE SEQUENCE [LARGE SCALE GENOMIC DNA]</scope>
    <source>
        <strain evidence="16">Orrdi1</strain>
    </source>
</reference>
<dbReference type="Proteomes" id="UP000078558">
    <property type="component" value="Chromosome I"/>
</dbReference>
<dbReference type="STRING" id="1851544.ODI_02683"/>
<dbReference type="InterPro" id="IPR001173">
    <property type="entry name" value="Glyco_trans_2-like"/>
</dbReference>
<protein>
    <recommendedName>
        <fullName evidence="11">Cellulose synthase catalytic subunit [UDP-forming]</fullName>
        <ecNumber evidence="11">2.4.1.12</ecNumber>
    </recommendedName>
</protein>
<dbReference type="NCBIfam" id="TIGR03030">
    <property type="entry name" value="CelA"/>
    <property type="match status" value="1"/>
</dbReference>
<dbReference type="PANTHER" id="PTHR43867:SF2">
    <property type="entry name" value="CELLULOSE SYNTHASE CATALYTIC SUBUNIT A [UDP-FORMING]"/>
    <property type="match status" value="1"/>
</dbReference>
<dbReference type="GO" id="GO:0030244">
    <property type="term" value="P:cellulose biosynthetic process"/>
    <property type="evidence" value="ECO:0007669"/>
    <property type="project" value="UniProtKB-KW"/>
</dbReference>
<keyword evidence="4 11" id="KW-0328">Glycosyltransferase</keyword>
<evidence type="ECO:0000256" key="5">
    <source>
        <dbReference type="ARBA" id="ARBA00022679"/>
    </source>
</evidence>
<sequence length="750" mass="83038">MSRQETTGRQKPATGWTLRAGNALLNLRIWNSPWAHWAALIMAGLLFLLLISVPLEATEQAIFALICFVVTLLLSRVAGRLATLMMIMLSVGVSLRYMYWRVTSTLGFETPLDMLFGYGLVIAEFYALTVLLLSYFQSAWPLRRRPLPMPADTRNWPTVDVFIPTYSEPLEVVRQTVLAAMSLDWPANKVKVYLLDDGRRPEFREFCERVGVGYITRPDNKHAKAGNINAALSKTDGEFVAVFDCDHVPTRSFLQISMGWFLKDPKLSMLQTPHVFFSPDPFEKNLETFRNVPNEGELFYGLIQDGNDLWNATFFCGSCAVMRRSAIAEIGGIATESVTEDALTALKMNRAGYNTAYLAVPQAAGLATENLSRHIGQRIRWARGMAQIIRLNNPLLGRGLKLGQRLCYLSATLHFFHGLPRVVFLTAPLAYLFFGAHVFQASALLIALYALPHLVHASVTNSRIQGRFRHSFWNEVYESVLAWYIMRPALQTLIQPHRARFNVTAKGGVIPEAYFDWTLARPYLVLLVLNLLGMTVGVLMLVLAPGDTDHTLTVAVNLAWTAYNIVITAASVAVAGEVRQLRSTPRVSADLAATVHLANGRTLACRTTDFSQGGVGLTLPGNAQIPLGEALHISLYRDEEEGVFPGQVTFSKPGHLGVGFRDLSIQQELDLARVTFARADTWANMWGQNTPDSPLMALRHVCRIGMRGLSLITLETFSGARRAVRGAATRTASAATRTARAATRLGSAKR</sequence>
<evidence type="ECO:0000256" key="12">
    <source>
        <dbReference type="SAM" id="MobiDB-lite"/>
    </source>
</evidence>
<keyword evidence="2 11" id="KW-1003">Cell membrane</keyword>
<evidence type="ECO:0000256" key="6">
    <source>
        <dbReference type="ARBA" id="ARBA00022692"/>
    </source>
</evidence>
<gene>
    <name evidence="15" type="ORF">ODI_02683</name>
    <name evidence="16" type="ORF">ODI_R2610</name>
</gene>
<keyword evidence="11" id="KW-0973">c-di-GMP</keyword>
<dbReference type="Gene3D" id="3.90.550.10">
    <property type="entry name" value="Spore Coat Polysaccharide Biosynthesis Protein SpsA, Chain A"/>
    <property type="match status" value="1"/>
</dbReference>
<evidence type="ECO:0000259" key="13">
    <source>
        <dbReference type="Pfam" id="PF00535"/>
    </source>
</evidence>
<dbReference type="InterPro" id="IPR003919">
    <property type="entry name" value="Cell_synth_A"/>
</dbReference>
<keyword evidence="17" id="KW-1185">Reference proteome</keyword>
<feature type="transmembrane region" description="Helical" evidence="11">
    <location>
        <begin position="115"/>
        <end position="136"/>
    </location>
</feature>
<keyword evidence="7 11" id="KW-0135">Cellulose biosynthesis</keyword>
<feature type="transmembrane region" description="Helical" evidence="11">
    <location>
        <begin position="523"/>
        <end position="546"/>
    </location>
</feature>
<evidence type="ECO:0000256" key="9">
    <source>
        <dbReference type="ARBA" id="ARBA00023136"/>
    </source>
</evidence>
<dbReference type="SUPFAM" id="SSF53448">
    <property type="entry name" value="Nucleotide-diphospho-sugar transferases"/>
    <property type="match status" value="1"/>
</dbReference>
<proteinExistence type="predicted"/>
<dbReference type="AlphaFoldDB" id="A0A1C3JZD5"/>
<evidence type="ECO:0000256" key="11">
    <source>
        <dbReference type="RuleBase" id="RU365020"/>
    </source>
</evidence>
<evidence type="ECO:0000256" key="1">
    <source>
        <dbReference type="ARBA" id="ARBA00004429"/>
    </source>
</evidence>
<comment type="pathway">
    <text evidence="11">Glycan metabolism; bacterial cellulose biosynthesis.</text>
</comment>
<comment type="function">
    <text evidence="11">Catalytic subunit of cellulose synthase. It polymerizes uridine 5'-diphosphate glucose to cellulose.</text>
</comment>
<keyword evidence="8 11" id="KW-1133">Transmembrane helix</keyword>
<comment type="subcellular location">
    <subcellularLocation>
        <location evidence="1">Cell inner membrane</location>
        <topology evidence="1">Multi-pass membrane protein</topology>
    </subcellularLocation>
</comment>
<evidence type="ECO:0000256" key="10">
    <source>
        <dbReference type="ARBA" id="ARBA00048682"/>
    </source>
</evidence>
<feature type="transmembrane region" description="Helical" evidence="11">
    <location>
        <begin position="406"/>
        <end position="424"/>
    </location>
</feature>
<dbReference type="UniPathway" id="UPA00694"/>
<dbReference type="KEGG" id="odi:ODI_R2610"/>
<feature type="transmembrane region" description="Helical" evidence="11">
    <location>
        <begin position="62"/>
        <end position="95"/>
    </location>
</feature>
<evidence type="ECO:0000259" key="14">
    <source>
        <dbReference type="Pfam" id="PF07238"/>
    </source>
</evidence>
<dbReference type="RefSeq" id="WP_067751071.1">
    <property type="nucleotide sequence ID" value="NZ_LT907988.1"/>
</dbReference>
<dbReference type="GO" id="GO:0016760">
    <property type="term" value="F:cellulose synthase (UDP-forming) activity"/>
    <property type="evidence" value="ECO:0007669"/>
    <property type="project" value="UniProtKB-EC"/>
</dbReference>
<dbReference type="GO" id="GO:0035438">
    <property type="term" value="F:cyclic-di-GMP binding"/>
    <property type="evidence" value="ECO:0007669"/>
    <property type="project" value="InterPro"/>
</dbReference>
<evidence type="ECO:0000256" key="4">
    <source>
        <dbReference type="ARBA" id="ARBA00022676"/>
    </source>
</evidence>
<dbReference type="EMBL" id="LT907988">
    <property type="protein sequence ID" value="SOE50263.1"/>
    <property type="molecule type" value="Genomic_DNA"/>
</dbReference>
<keyword evidence="9 11" id="KW-0472">Membrane</keyword>
<dbReference type="EC" id="2.4.1.12" evidence="11"/>
<feature type="transmembrane region" description="Helical" evidence="11">
    <location>
        <begin position="34"/>
        <end position="55"/>
    </location>
</feature>
<feature type="domain" description="PilZ" evidence="14">
    <location>
        <begin position="580"/>
        <end position="676"/>
    </location>
</feature>
<evidence type="ECO:0000256" key="3">
    <source>
        <dbReference type="ARBA" id="ARBA00022519"/>
    </source>
</evidence>
<organism evidence="15 17">
    <name type="scientific">Orrella dioscoreae</name>
    <dbReference type="NCBI Taxonomy" id="1851544"/>
    <lineage>
        <taxon>Bacteria</taxon>
        <taxon>Pseudomonadati</taxon>
        <taxon>Pseudomonadota</taxon>
        <taxon>Betaproteobacteria</taxon>
        <taxon>Burkholderiales</taxon>
        <taxon>Alcaligenaceae</taxon>
        <taxon>Orrella</taxon>
    </lineage>
</organism>
<feature type="domain" description="Glycosyltransferase 2-like" evidence="13">
    <location>
        <begin position="161"/>
        <end position="330"/>
    </location>
</feature>
<evidence type="ECO:0000256" key="2">
    <source>
        <dbReference type="ARBA" id="ARBA00022475"/>
    </source>
</evidence>
<evidence type="ECO:0000256" key="8">
    <source>
        <dbReference type="ARBA" id="ARBA00022989"/>
    </source>
</evidence>
<dbReference type="GO" id="GO:0006011">
    <property type="term" value="P:UDP-alpha-D-glucose metabolic process"/>
    <property type="evidence" value="ECO:0007669"/>
    <property type="project" value="InterPro"/>
</dbReference>
<dbReference type="SUPFAM" id="SSF141371">
    <property type="entry name" value="PilZ domain-like"/>
    <property type="match status" value="1"/>
</dbReference>
<dbReference type="NCBIfam" id="NF008558">
    <property type="entry name" value="PRK11498.1"/>
    <property type="match status" value="1"/>
</dbReference>
<keyword evidence="3 11" id="KW-0997">Cell inner membrane</keyword>
<dbReference type="Pfam" id="PF07238">
    <property type="entry name" value="PilZ"/>
    <property type="match status" value="1"/>
</dbReference>
<dbReference type="PRINTS" id="PR01439">
    <property type="entry name" value="CELLSNTHASEA"/>
</dbReference>
<dbReference type="Gene3D" id="2.40.10.220">
    <property type="entry name" value="predicted glycosyltransferase like domains"/>
    <property type="match status" value="1"/>
</dbReference>
<keyword evidence="6 11" id="KW-0812">Transmembrane</keyword>
<name>A0A1C3JZD5_9BURK</name>
<evidence type="ECO:0000313" key="15">
    <source>
        <dbReference type="EMBL" id="SBT24613.1"/>
    </source>
</evidence>
<dbReference type="PANTHER" id="PTHR43867">
    <property type="entry name" value="CELLULOSE SYNTHASE CATALYTIC SUBUNIT A [UDP-FORMING]"/>
    <property type="match status" value="1"/>
</dbReference>
<dbReference type="GO" id="GO:0005886">
    <property type="term" value="C:plasma membrane"/>
    <property type="evidence" value="ECO:0007669"/>
    <property type="project" value="UniProtKB-SubCell"/>
</dbReference>
<dbReference type="OrthoDB" id="9806824at2"/>
<dbReference type="CDD" id="cd06421">
    <property type="entry name" value="CESA_CelA_like"/>
    <property type="match status" value="1"/>
</dbReference>
<feature type="region of interest" description="Disordered" evidence="12">
    <location>
        <begin position="730"/>
        <end position="750"/>
    </location>
</feature>
<evidence type="ECO:0000313" key="17">
    <source>
        <dbReference type="Proteomes" id="UP000078558"/>
    </source>
</evidence>
<feature type="transmembrane region" description="Helical" evidence="11">
    <location>
        <begin position="430"/>
        <end position="451"/>
    </location>
</feature>
<evidence type="ECO:0000313" key="16">
    <source>
        <dbReference type="EMBL" id="SOE50263.1"/>
    </source>
</evidence>
<dbReference type="EMBL" id="FLRC01000011">
    <property type="protein sequence ID" value="SBT24613.1"/>
    <property type="molecule type" value="Genomic_DNA"/>
</dbReference>
<dbReference type="InterPro" id="IPR029044">
    <property type="entry name" value="Nucleotide-diphossugar_trans"/>
</dbReference>
<keyword evidence="5 11" id="KW-0808">Transferase</keyword>
<evidence type="ECO:0000256" key="7">
    <source>
        <dbReference type="ARBA" id="ARBA00022916"/>
    </source>
</evidence>
<reference evidence="15 17" key="1">
    <citation type="submission" date="2016-06" db="EMBL/GenBank/DDBJ databases">
        <authorList>
            <person name="Kjaerup R.B."/>
            <person name="Dalgaard T.S."/>
            <person name="Juul-Madsen H.R."/>
        </authorList>
    </citation>
    <scope>NUCLEOTIDE SEQUENCE [LARGE SCALE GENOMIC DNA]</scope>
    <source>
        <strain evidence="15">Orrdi1</strain>
    </source>
</reference>